<gene>
    <name evidence="1" type="ORF">LuPra_05131</name>
</gene>
<evidence type="ECO:0008006" key="3">
    <source>
        <dbReference type="Google" id="ProtNLM"/>
    </source>
</evidence>
<dbReference type="KEGG" id="abac:LuPra_05131"/>
<dbReference type="Proteomes" id="UP000076079">
    <property type="component" value="Chromosome"/>
</dbReference>
<proteinExistence type="predicted"/>
<accession>A0A143PVK3</accession>
<reference evidence="2" key="2">
    <citation type="submission" date="2016-04" db="EMBL/GenBank/DDBJ databases">
        <title>First Complete Genome Sequence of a Subdivision 6 Acidobacterium.</title>
        <authorList>
            <person name="Huang S."/>
            <person name="Vieira S."/>
            <person name="Bunk B."/>
            <person name="Riedel T."/>
            <person name="Sproeer C."/>
            <person name="Overmann J."/>
        </authorList>
    </citation>
    <scope>NUCLEOTIDE SEQUENCE [LARGE SCALE GENOMIC DNA]</scope>
    <source>
        <strain evidence="2">DSM 100886 HEG_-6_39</strain>
    </source>
</reference>
<evidence type="ECO:0000313" key="1">
    <source>
        <dbReference type="EMBL" id="AMY11864.1"/>
    </source>
</evidence>
<dbReference type="EMBL" id="CP015136">
    <property type="protein sequence ID" value="AMY11864.1"/>
    <property type="molecule type" value="Genomic_DNA"/>
</dbReference>
<protein>
    <recommendedName>
        <fullName evidence="3">Transposase</fullName>
    </recommendedName>
</protein>
<dbReference type="RefSeq" id="WP_110173373.1">
    <property type="nucleotide sequence ID" value="NZ_CP015136.1"/>
</dbReference>
<organism evidence="1 2">
    <name type="scientific">Luteitalea pratensis</name>
    <dbReference type="NCBI Taxonomy" id="1855912"/>
    <lineage>
        <taxon>Bacteria</taxon>
        <taxon>Pseudomonadati</taxon>
        <taxon>Acidobacteriota</taxon>
        <taxon>Vicinamibacteria</taxon>
        <taxon>Vicinamibacterales</taxon>
        <taxon>Vicinamibacteraceae</taxon>
        <taxon>Luteitalea</taxon>
    </lineage>
</organism>
<dbReference type="AlphaFoldDB" id="A0A143PVK3"/>
<reference evidence="1 2" key="1">
    <citation type="journal article" date="2016" name="Genome Announc.">
        <title>First Complete Genome Sequence of a Subdivision 6 Acidobacterium Strain.</title>
        <authorList>
            <person name="Huang S."/>
            <person name="Vieira S."/>
            <person name="Bunk B."/>
            <person name="Riedel T."/>
            <person name="Sproer C."/>
            <person name="Overmann J."/>
        </authorList>
    </citation>
    <scope>NUCLEOTIDE SEQUENCE [LARGE SCALE GENOMIC DNA]</scope>
    <source>
        <strain evidence="2">DSM 100886 HEG_-6_39</strain>
    </source>
</reference>
<evidence type="ECO:0000313" key="2">
    <source>
        <dbReference type="Proteomes" id="UP000076079"/>
    </source>
</evidence>
<name>A0A143PVK3_LUTPR</name>
<sequence>MSERKSRRWTADELSLLRRLVFDEKPLSANAAVLNRTVLAVRTKAAHERLKVRDDSSPGPQGSGGDR</sequence>
<keyword evidence="2" id="KW-1185">Reference proteome</keyword>